<keyword evidence="4" id="KW-1185">Reference proteome</keyword>
<dbReference type="EMBL" id="NLAX01000697">
    <property type="protein sequence ID" value="PKS08232.1"/>
    <property type="molecule type" value="Genomic_DNA"/>
</dbReference>
<evidence type="ECO:0000313" key="4">
    <source>
        <dbReference type="Proteomes" id="UP000233524"/>
    </source>
</evidence>
<dbReference type="OrthoDB" id="8249012at2759"/>
<evidence type="ECO:0000256" key="2">
    <source>
        <dbReference type="SAM" id="MobiDB-lite"/>
    </source>
</evidence>
<dbReference type="AlphaFoldDB" id="A0A2N3N778"/>
<dbReference type="InParanoid" id="A0A2N3N778"/>
<organism evidence="3 4">
    <name type="scientific">Lomentospora prolificans</name>
    <dbReference type="NCBI Taxonomy" id="41688"/>
    <lineage>
        <taxon>Eukaryota</taxon>
        <taxon>Fungi</taxon>
        <taxon>Dikarya</taxon>
        <taxon>Ascomycota</taxon>
        <taxon>Pezizomycotina</taxon>
        <taxon>Sordariomycetes</taxon>
        <taxon>Hypocreomycetidae</taxon>
        <taxon>Microascales</taxon>
        <taxon>Microascaceae</taxon>
        <taxon>Lomentospora</taxon>
    </lineage>
</organism>
<evidence type="ECO:0000313" key="3">
    <source>
        <dbReference type="EMBL" id="PKS08232.1"/>
    </source>
</evidence>
<proteinExistence type="predicted"/>
<protein>
    <submittedName>
        <fullName evidence="3">Uncharacterized protein</fullName>
    </submittedName>
</protein>
<sequence>MPPSGKVVSVADISAKEFEDLLARYPSVLQSISDGKAAKNGQKTLAELDQYRYVEAPECFRLDRPKRPMNQDDVKALVEWKLRHGKFRPSLMKLVSSNDRNTIKDIIENAINVYRKKPETSASIDMLCKLKGIGPATASLLLSVHDSERVLFFSDEAFYWLCCNGKKDAIKYSKKEYAALNEEAQKLIKRLGIKAMDLEKVAYVVINGSTGESGSKIEKEKLPNSKSSKEEVKHPTSNKSSSGKRKQDSDEDNELVAAPPRRSKRNRPG</sequence>
<dbReference type="VEuPathDB" id="FungiDB:jhhlp_005174"/>
<gene>
    <name evidence="3" type="ORF">jhhlp_005174</name>
</gene>
<feature type="compositionally biased region" description="Basic and acidic residues" evidence="2">
    <location>
        <begin position="215"/>
        <end position="234"/>
    </location>
</feature>
<dbReference type="PANTHER" id="PTHR21521:SF0">
    <property type="entry name" value="AMUN, ISOFORM A"/>
    <property type="match status" value="1"/>
</dbReference>
<evidence type="ECO:0000256" key="1">
    <source>
        <dbReference type="SAM" id="Coils"/>
    </source>
</evidence>
<feature type="coiled-coil region" evidence="1">
    <location>
        <begin position="170"/>
        <end position="201"/>
    </location>
</feature>
<dbReference type="STRING" id="41688.A0A2N3N778"/>
<accession>A0A2N3N778</accession>
<dbReference type="PANTHER" id="PTHR21521">
    <property type="entry name" value="AMUN, ISOFORM A"/>
    <property type="match status" value="1"/>
</dbReference>
<feature type="region of interest" description="Disordered" evidence="2">
    <location>
        <begin position="214"/>
        <end position="269"/>
    </location>
</feature>
<name>A0A2N3N778_9PEZI</name>
<keyword evidence="1" id="KW-0175">Coiled coil</keyword>
<comment type="caution">
    <text evidence="3">The sequence shown here is derived from an EMBL/GenBank/DDBJ whole genome shotgun (WGS) entry which is preliminary data.</text>
</comment>
<dbReference type="Proteomes" id="UP000233524">
    <property type="component" value="Unassembled WGS sequence"/>
</dbReference>
<reference evidence="3 4" key="1">
    <citation type="journal article" date="2017" name="G3 (Bethesda)">
        <title>First Draft Genome Sequence of the Pathogenic Fungus Lomentospora prolificans (Formerly Scedosporium prolificans).</title>
        <authorList>
            <person name="Luo R."/>
            <person name="Zimin A."/>
            <person name="Workman R."/>
            <person name="Fan Y."/>
            <person name="Pertea G."/>
            <person name="Grossman N."/>
            <person name="Wear M.P."/>
            <person name="Jia B."/>
            <person name="Miller H."/>
            <person name="Casadevall A."/>
            <person name="Timp W."/>
            <person name="Zhang S.X."/>
            <person name="Salzberg S.L."/>
        </authorList>
    </citation>
    <scope>NUCLEOTIDE SEQUENCE [LARGE SCALE GENOMIC DNA]</scope>
    <source>
        <strain evidence="3 4">JHH-5317</strain>
    </source>
</reference>